<keyword evidence="4" id="KW-1185">Reference proteome</keyword>
<name>A0A4S2N8D6_9PEZI</name>
<sequence>MPPLRPLPHLSLLRVSLRHHSTPPPPNPARLTKPSKFVPPSHPSRRPLKDPVNYPGPPTSSNPTKHYPHTLPPPNTLAHSIITSRRLHFWFSLSILAVLGGIVSYSNFVRTNPYAHTVFWEWSRPIASVNSFWVAWRTSYLEQSMKVHQEHQKIGKELEKRAEFRKEHGQDEQEGFGGWKLKEGWEDGRVREAEKLEAVKELAVRKEMEKLKAEAGLGVELPSDRMERELLEKEVEKHEGKKGTLDEVLKGERNWWKFW</sequence>
<dbReference type="STRING" id="341454.A0A4S2N8D6"/>
<accession>A0A4S2N8D6</accession>
<dbReference type="AlphaFoldDB" id="A0A4S2N8D6"/>
<dbReference type="InParanoid" id="A0A4S2N8D6"/>
<dbReference type="OrthoDB" id="5397827at2759"/>
<evidence type="ECO:0000313" key="3">
    <source>
        <dbReference type="EMBL" id="TGZ85649.1"/>
    </source>
</evidence>
<evidence type="ECO:0000256" key="1">
    <source>
        <dbReference type="SAM" id="MobiDB-lite"/>
    </source>
</evidence>
<keyword evidence="2" id="KW-1133">Transmembrane helix</keyword>
<evidence type="ECO:0000256" key="2">
    <source>
        <dbReference type="SAM" id="Phobius"/>
    </source>
</evidence>
<protein>
    <submittedName>
        <fullName evidence="3">Uncharacterized protein</fullName>
    </submittedName>
</protein>
<dbReference type="Proteomes" id="UP000298138">
    <property type="component" value="Unassembled WGS sequence"/>
</dbReference>
<proteinExistence type="predicted"/>
<keyword evidence="2" id="KW-0472">Membrane</keyword>
<organism evidence="3 4">
    <name type="scientific">Ascodesmis nigricans</name>
    <dbReference type="NCBI Taxonomy" id="341454"/>
    <lineage>
        <taxon>Eukaryota</taxon>
        <taxon>Fungi</taxon>
        <taxon>Dikarya</taxon>
        <taxon>Ascomycota</taxon>
        <taxon>Pezizomycotina</taxon>
        <taxon>Pezizomycetes</taxon>
        <taxon>Pezizales</taxon>
        <taxon>Ascodesmidaceae</taxon>
        <taxon>Ascodesmis</taxon>
    </lineage>
</organism>
<feature type="region of interest" description="Disordered" evidence="1">
    <location>
        <begin position="18"/>
        <end position="72"/>
    </location>
</feature>
<reference evidence="3 4" key="1">
    <citation type="submission" date="2019-04" db="EMBL/GenBank/DDBJ databases">
        <title>Comparative genomics and transcriptomics to analyze fruiting body development in filamentous ascomycetes.</title>
        <authorList>
            <consortium name="DOE Joint Genome Institute"/>
            <person name="Lutkenhaus R."/>
            <person name="Traeger S."/>
            <person name="Breuer J."/>
            <person name="Kuo A."/>
            <person name="Lipzen A."/>
            <person name="Pangilinan J."/>
            <person name="Dilworth D."/>
            <person name="Sandor L."/>
            <person name="Poggeler S."/>
            <person name="Barry K."/>
            <person name="Grigoriev I.V."/>
            <person name="Nowrousian M."/>
        </authorList>
    </citation>
    <scope>NUCLEOTIDE SEQUENCE [LARGE SCALE GENOMIC DNA]</scope>
    <source>
        <strain evidence="3 4">CBS 389.68</strain>
    </source>
</reference>
<keyword evidence="2" id="KW-0812">Transmembrane</keyword>
<dbReference type="EMBL" id="ML220112">
    <property type="protein sequence ID" value="TGZ85649.1"/>
    <property type="molecule type" value="Genomic_DNA"/>
</dbReference>
<feature type="transmembrane region" description="Helical" evidence="2">
    <location>
        <begin position="87"/>
        <end position="108"/>
    </location>
</feature>
<gene>
    <name evidence="3" type="ORF">EX30DRAFT_337983</name>
</gene>
<evidence type="ECO:0000313" key="4">
    <source>
        <dbReference type="Proteomes" id="UP000298138"/>
    </source>
</evidence>